<gene>
    <name evidence="1" type="ORF">GMARGA_LOCUS6664</name>
</gene>
<comment type="caution">
    <text evidence="1">The sequence shown here is derived from an EMBL/GenBank/DDBJ whole genome shotgun (WGS) entry which is preliminary data.</text>
</comment>
<dbReference type="Proteomes" id="UP000789901">
    <property type="component" value="Unassembled WGS sequence"/>
</dbReference>
<evidence type="ECO:0000313" key="2">
    <source>
        <dbReference type="Proteomes" id="UP000789901"/>
    </source>
</evidence>
<accession>A0ABN7UJ80</accession>
<proteinExistence type="predicted"/>
<keyword evidence="2" id="KW-1185">Reference proteome</keyword>
<name>A0ABN7UJ80_GIGMA</name>
<organism evidence="1 2">
    <name type="scientific">Gigaspora margarita</name>
    <dbReference type="NCBI Taxonomy" id="4874"/>
    <lineage>
        <taxon>Eukaryota</taxon>
        <taxon>Fungi</taxon>
        <taxon>Fungi incertae sedis</taxon>
        <taxon>Mucoromycota</taxon>
        <taxon>Glomeromycotina</taxon>
        <taxon>Glomeromycetes</taxon>
        <taxon>Diversisporales</taxon>
        <taxon>Gigasporaceae</taxon>
        <taxon>Gigaspora</taxon>
    </lineage>
</organism>
<sequence length="58" mass="6581">MKIQHEENYGNLKRIVTWYAIDLKYSNTAFDAQPPMAIICGSERPAFIAAVAPPMRKL</sequence>
<evidence type="ECO:0000313" key="1">
    <source>
        <dbReference type="EMBL" id="CAG8596474.1"/>
    </source>
</evidence>
<reference evidence="1 2" key="1">
    <citation type="submission" date="2021-06" db="EMBL/GenBank/DDBJ databases">
        <authorList>
            <person name="Kallberg Y."/>
            <person name="Tangrot J."/>
            <person name="Rosling A."/>
        </authorList>
    </citation>
    <scope>NUCLEOTIDE SEQUENCE [LARGE SCALE GENOMIC DNA]</scope>
    <source>
        <strain evidence="1 2">120-4 pot B 10/14</strain>
    </source>
</reference>
<protein>
    <submittedName>
        <fullName evidence="1">44463_t:CDS:1</fullName>
    </submittedName>
</protein>
<dbReference type="EMBL" id="CAJVQB010003070">
    <property type="protein sequence ID" value="CAG8596474.1"/>
    <property type="molecule type" value="Genomic_DNA"/>
</dbReference>